<dbReference type="GO" id="GO:0008270">
    <property type="term" value="F:zinc ion binding"/>
    <property type="evidence" value="ECO:0007669"/>
    <property type="project" value="UniProtKB-UniRule"/>
</dbReference>
<keyword evidence="9 10" id="KW-0456">Lyase</keyword>
<dbReference type="NCBIfam" id="TIGR00190">
    <property type="entry name" value="thiC"/>
    <property type="match status" value="1"/>
</dbReference>
<dbReference type="GO" id="GO:0009229">
    <property type="term" value="P:thiamine diphosphate biosynthetic process"/>
    <property type="evidence" value="ECO:0007669"/>
    <property type="project" value="UniProtKB-UniRule"/>
</dbReference>
<feature type="binding site" evidence="10">
    <location>
        <position position="64"/>
    </location>
    <ligand>
        <name>substrate</name>
    </ligand>
</feature>
<feature type="binding site" evidence="10">
    <location>
        <position position="263"/>
    </location>
    <ligand>
        <name>substrate</name>
    </ligand>
</feature>
<keyword evidence="7 10" id="KW-0408">Iron</keyword>
<keyword evidence="2 10" id="KW-0004">4Fe-4S</keyword>
<evidence type="ECO:0000256" key="5">
    <source>
        <dbReference type="ARBA" id="ARBA00022833"/>
    </source>
</evidence>
<dbReference type="PANTHER" id="PTHR30557">
    <property type="entry name" value="THIAMINE BIOSYNTHESIS PROTEIN THIC"/>
    <property type="match status" value="1"/>
</dbReference>
<feature type="binding site" evidence="10">
    <location>
        <position position="93"/>
    </location>
    <ligand>
        <name>substrate</name>
    </ligand>
</feature>
<comment type="pathway">
    <text evidence="10">Cofactor biosynthesis; thiamine diphosphate biosynthesis.</text>
</comment>
<evidence type="ECO:0000256" key="3">
    <source>
        <dbReference type="ARBA" id="ARBA00022691"/>
    </source>
</evidence>
<evidence type="ECO:0000256" key="4">
    <source>
        <dbReference type="ARBA" id="ARBA00022723"/>
    </source>
</evidence>
<evidence type="ECO:0000256" key="7">
    <source>
        <dbReference type="ARBA" id="ARBA00023004"/>
    </source>
</evidence>
<comment type="caution">
    <text evidence="11">The sequence shown here is derived from an EMBL/GenBank/DDBJ whole genome shotgun (WGS) entry which is preliminary data.</text>
</comment>
<evidence type="ECO:0000256" key="8">
    <source>
        <dbReference type="ARBA" id="ARBA00023014"/>
    </source>
</evidence>
<dbReference type="SFLD" id="SFLDF00407">
    <property type="entry name" value="phosphomethylpyrimidine_syntha"/>
    <property type="match status" value="1"/>
</dbReference>
<dbReference type="EC" id="4.1.99.17" evidence="10"/>
<feature type="binding site" evidence="10">
    <location>
        <position position="412"/>
    </location>
    <ligand>
        <name>[4Fe-4S] cluster</name>
        <dbReference type="ChEBI" id="CHEBI:49883"/>
        <note>4Fe-4S-S-AdoMet</note>
    </ligand>
</feature>
<evidence type="ECO:0000313" key="12">
    <source>
        <dbReference type="Proteomes" id="UP000229307"/>
    </source>
</evidence>
<keyword evidence="3 10" id="KW-0949">S-adenosyl-L-methionine</keyword>
<dbReference type="GO" id="GO:0005829">
    <property type="term" value="C:cytosol"/>
    <property type="evidence" value="ECO:0007669"/>
    <property type="project" value="TreeGrafter"/>
</dbReference>
<feature type="binding site" evidence="10">
    <location>
        <begin position="183"/>
        <end position="185"/>
    </location>
    <ligand>
        <name>substrate</name>
    </ligand>
</feature>
<dbReference type="GO" id="GO:0009228">
    <property type="term" value="P:thiamine biosynthetic process"/>
    <property type="evidence" value="ECO:0007669"/>
    <property type="project" value="UniProtKB-UniRule"/>
</dbReference>
<dbReference type="Proteomes" id="UP000229307">
    <property type="component" value="Unassembled WGS sequence"/>
</dbReference>
<comment type="function">
    <text evidence="1 10">Catalyzes the synthesis of the hydroxymethylpyrimidine phosphate (HMP-P) moiety of thiamine from aminoimidazole ribotide (AIR) in a radical S-adenosyl-L-methionine (SAM)-dependent reaction.</text>
</comment>
<comment type="similarity">
    <text evidence="10">Belongs to the ThiC family.</text>
</comment>
<dbReference type="GO" id="GO:0051539">
    <property type="term" value="F:4 iron, 4 sulfur cluster binding"/>
    <property type="evidence" value="ECO:0007669"/>
    <property type="project" value="UniProtKB-KW"/>
</dbReference>
<feature type="binding site" evidence="10">
    <location>
        <begin position="224"/>
        <end position="227"/>
    </location>
    <ligand>
        <name>substrate</name>
    </ligand>
</feature>
<dbReference type="PANTHER" id="PTHR30557:SF1">
    <property type="entry name" value="PHOSPHOMETHYLPYRIMIDINE SYNTHASE, CHLOROPLASTIC"/>
    <property type="match status" value="1"/>
</dbReference>
<dbReference type="InterPro" id="IPR002817">
    <property type="entry name" value="ThiC/BzaA/B"/>
</dbReference>
<evidence type="ECO:0000256" key="9">
    <source>
        <dbReference type="ARBA" id="ARBA00023239"/>
    </source>
</evidence>
<feature type="binding site" evidence="10">
    <location>
        <position position="267"/>
    </location>
    <ligand>
        <name>Zn(2+)</name>
        <dbReference type="ChEBI" id="CHEBI:29105"/>
    </ligand>
</feature>
<feature type="binding site" evidence="10">
    <location>
        <position position="331"/>
    </location>
    <ligand>
        <name>Zn(2+)</name>
        <dbReference type="ChEBI" id="CHEBI:29105"/>
    </ligand>
</feature>
<name>A0A2M7SF92_9BACT</name>
<dbReference type="InterPro" id="IPR038521">
    <property type="entry name" value="ThiC/Bza_core_dom"/>
</dbReference>
<keyword evidence="6 10" id="KW-0784">Thiamine biosynthesis</keyword>
<reference evidence="12" key="1">
    <citation type="submission" date="2017-09" db="EMBL/GenBank/DDBJ databases">
        <title>Depth-based differentiation of microbial function through sediment-hosted aquifers and enrichment of novel symbionts in the deep terrestrial subsurface.</title>
        <authorList>
            <person name="Probst A.J."/>
            <person name="Ladd B."/>
            <person name="Jarett J.K."/>
            <person name="Geller-Mcgrath D.E."/>
            <person name="Sieber C.M.K."/>
            <person name="Emerson J.B."/>
            <person name="Anantharaman K."/>
            <person name="Thomas B.C."/>
            <person name="Malmstrom R."/>
            <person name="Stieglmeier M."/>
            <person name="Klingl A."/>
            <person name="Woyke T."/>
            <person name="Ryan C.M."/>
            <person name="Banfield J.F."/>
        </authorList>
    </citation>
    <scope>NUCLEOTIDE SEQUENCE [LARGE SCALE GENOMIC DNA]</scope>
</reference>
<dbReference type="SFLD" id="SFLDS00113">
    <property type="entry name" value="Radical_SAM_Phosphomethylpyrim"/>
    <property type="match status" value="1"/>
</dbReference>
<comment type="catalytic activity">
    <reaction evidence="10">
        <text>5-amino-1-(5-phospho-beta-D-ribosyl)imidazole + S-adenosyl-L-methionine = 4-amino-2-methyl-5-(phosphooxymethyl)pyrimidine + CO + 5'-deoxyadenosine + formate + L-methionine + 3 H(+)</text>
        <dbReference type="Rhea" id="RHEA:24840"/>
        <dbReference type="ChEBI" id="CHEBI:15378"/>
        <dbReference type="ChEBI" id="CHEBI:15740"/>
        <dbReference type="ChEBI" id="CHEBI:17245"/>
        <dbReference type="ChEBI" id="CHEBI:17319"/>
        <dbReference type="ChEBI" id="CHEBI:57844"/>
        <dbReference type="ChEBI" id="CHEBI:58354"/>
        <dbReference type="ChEBI" id="CHEBI:59789"/>
        <dbReference type="ChEBI" id="CHEBI:137981"/>
        <dbReference type="EC" id="4.1.99.17"/>
    </reaction>
</comment>
<dbReference type="Pfam" id="PF01964">
    <property type="entry name" value="ThiC_Rad_SAM"/>
    <property type="match status" value="1"/>
</dbReference>
<evidence type="ECO:0000256" key="1">
    <source>
        <dbReference type="ARBA" id="ARBA00003175"/>
    </source>
</evidence>
<dbReference type="Gene3D" id="3.20.20.540">
    <property type="entry name" value="Radical SAM ThiC family, central domain"/>
    <property type="match status" value="1"/>
</dbReference>
<dbReference type="HAMAP" id="MF_00089">
    <property type="entry name" value="ThiC"/>
    <property type="match status" value="1"/>
</dbReference>
<feature type="binding site" evidence="10">
    <location>
        <position position="290"/>
    </location>
    <ligand>
        <name>substrate</name>
    </ligand>
</feature>
<comment type="cofactor">
    <cofactor evidence="10">
        <name>[4Fe-4S] cluster</name>
        <dbReference type="ChEBI" id="CHEBI:49883"/>
    </cofactor>
    <text evidence="10">Binds 1 [4Fe-4S] cluster per subunit. The cluster is coordinated with 3 cysteines and an exchangeable S-adenosyl-L-methionine.</text>
</comment>
<feature type="binding site" evidence="10">
    <location>
        <position position="408"/>
    </location>
    <ligand>
        <name>[4Fe-4S] cluster</name>
        <dbReference type="ChEBI" id="CHEBI:49883"/>
        <note>4Fe-4S-S-AdoMet</note>
    </ligand>
</feature>
<keyword evidence="5 10" id="KW-0862">Zinc</keyword>
<evidence type="ECO:0000313" key="11">
    <source>
        <dbReference type="EMBL" id="PIZ18178.1"/>
    </source>
</evidence>
<proteinExistence type="inferred from homology"/>
<dbReference type="Gene3D" id="6.10.250.620">
    <property type="match status" value="1"/>
</dbReference>
<feature type="binding site" evidence="10">
    <location>
        <position position="161"/>
    </location>
    <ligand>
        <name>substrate</name>
    </ligand>
</feature>
<dbReference type="FunFam" id="3.20.20.540:FF:000001">
    <property type="entry name" value="Phosphomethylpyrimidine synthase"/>
    <property type="match status" value="1"/>
</dbReference>
<feature type="binding site" evidence="10">
    <location>
        <position position="405"/>
    </location>
    <ligand>
        <name>[4Fe-4S] cluster</name>
        <dbReference type="ChEBI" id="CHEBI:49883"/>
        <note>4Fe-4S-S-AdoMet</note>
    </ligand>
</feature>
<feature type="binding site" evidence="10">
    <location>
        <position position="122"/>
    </location>
    <ligand>
        <name>substrate</name>
    </ligand>
</feature>
<dbReference type="GO" id="GO:0070284">
    <property type="term" value="F:phosphomethylpyrimidine synthase activity"/>
    <property type="evidence" value="ECO:0007669"/>
    <property type="project" value="UniProtKB-EC"/>
</dbReference>
<dbReference type="EMBL" id="PFMR01000031">
    <property type="protein sequence ID" value="PIZ18178.1"/>
    <property type="molecule type" value="Genomic_DNA"/>
</dbReference>
<protein>
    <recommendedName>
        <fullName evidence="10">Phosphomethylpyrimidine synthase</fullName>
        <ecNumber evidence="10">4.1.99.17</ecNumber>
    </recommendedName>
    <alternativeName>
        <fullName evidence="10">Hydroxymethylpyrimidine phosphate synthase</fullName>
        <shortName evidence="10">HMP-P synthase</shortName>
        <shortName evidence="10">HMP-phosphate synthase</shortName>
        <shortName evidence="10">HMPP synthase</shortName>
    </alternativeName>
    <alternativeName>
        <fullName evidence="10">Thiamine biosynthesis protein ThiC</fullName>
    </alternativeName>
</protein>
<organism evidence="11 12">
    <name type="scientific">Candidatus Desantisbacteria bacterium CG_4_10_14_0_8_um_filter_48_22</name>
    <dbReference type="NCBI Taxonomy" id="1974543"/>
    <lineage>
        <taxon>Bacteria</taxon>
        <taxon>Candidatus Desantisiibacteriota</taxon>
    </lineage>
</organism>
<dbReference type="SFLD" id="SFLDG01114">
    <property type="entry name" value="phosphomethylpyrimidine_syntha"/>
    <property type="match status" value="1"/>
</dbReference>
<dbReference type="NCBIfam" id="NF009895">
    <property type="entry name" value="PRK13352.1"/>
    <property type="match status" value="1"/>
</dbReference>
<accession>A0A2M7SF92</accession>
<gene>
    <name evidence="10" type="primary">thiC</name>
    <name evidence="11" type="ORF">COY52_00950</name>
</gene>
<dbReference type="InterPro" id="IPR037509">
    <property type="entry name" value="ThiC"/>
</dbReference>
<dbReference type="AlphaFoldDB" id="A0A2M7SF92"/>
<keyword evidence="8 10" id="KW-0411">Iron-sulfur</keyword>
<dbReference type="UniPathway" id="UPA00060"/>
<keyword evidence="4 10" id="KW-0479">Metal-binding</keyword>
<evidence type="ECO:0000256" key="10">
    <source>
        <dbReference type="HAMAP-Rule" id="MF_00089"/>
    </source>
</evidence>
<evidence type="ECO:0000256" key="2">
    <source>
        <dbReference type="ARBA" id="ARBA00022485"/>
    </source>
</evidence>
<sequence>MKAAREGRITAEMRAVARDEKIDARTLRQGIASGKIVITCNSKRGKKIKPLGIGTGLRTKVNANIGTSPDCADIKKELRKLEIAVRCGADTVMDLSIGGNTDRVRKAVLAKSPVPVGTVPVYQAFIEASRKKGSVVYASEDDIFSSIEKHACDGVDFVTVHCGVTRRVLQALKRNPRLMGIVSRGGTLITEWMLHNKKENPLYENFDRLLSIAKKYDVVLSLGDGFRPGSIIDATDSSQLCELRILGKLARRAWKENVQVMIEGPGHVPLNQVAENVRLEKKICGGAPFYVLGPLVTDVAPGYDHITAAIGGAVAAASGADYLCYVTPSEHLKLPGLDDVKEGVIASRIAAHAADIAKGVKGALEWDRRMSASRHMLNWKEQIRLAIDPEKAGRYKGKARSAGPCTMCGKFCALKLLSDYTGEKIKRR</sequence>
<evidence type="ECO:0000256" key="6">
    <source>
        <dbReference type="ARBA" id="ARBA00022977"/>
    </source>
</evidence>